<evidence type="ECO:0000259" key="3">
    <source>
        <dbReference type="Pfam" id="PF00534"/>
    </source>
</evidence>
<protein>
    <submittedName>
        <fullName evidence="4">Glycosyltransferase</fullName>
    </submittedName>
</protein>
<feature type="domain" description="Glycosyl transferase family 1" evidence="3">
    <location>
        <begin position="330"/>
        <end position="493"/>
    </location>
</feature>
<dbReference type="InterPro" id="IPR001296">
    <property type="entry name" value="Glyco_trans_1"/>
</dbReference>
<proteinExistence type="predicted"/>
<dbReference type="Pfam" id="PF00534">
    <property type="entry name" value="Glycos_transf_1"/>
    <property type="match status" value="1"/>
</dbReference>
<dbReference type="PANTHER" id="PTHR12526:SF629">
    <property type="entry name" value="TEICHURONIC ACID BIOSYNTHESIS GLYCOSYLTRANSFERASE TUAH-RELATED"/>
    <property type="match status" value="1"/>
</dbReference>
<dbReference type="PANTHER" id="PTHR12526">
    <property type="entry name" value="GLYCOSYLTRANSFERASE"/>
    <property type="match status" value="1"/>
</dbReference>
<dbReference type="Proteomes" id="UP000474104">
    <property type="component" value="Unassembled WGS sequence"/>
</dbReference>
<evidence type="ECO:0000313" key="4">
    <source>
        <dbReference type="EMBL" id="NDO69712.1"/>
    </source>
</evidence>
<comment type="caution">
    <text evidence="4">The sequence shown here is derived from an EMBL/GenBank/DDBJ whole genome shotgun (WGS) entry which is preliminary data.</text>
</comment>
<dbReference type="AlphaFoldDB" id="A0A9X5H5B0"/>
<sequence length="512" mass="59913">MELAVYVFNLLVNWVNNGVDNAQGYRASILKEFQPDVRYIFIELPGKREIELYKKVGIDIEQMLSMHQYFTNNHALKVSVSVNDKLQELKKGLQYTSLEYRDGEIRLIKEGSVVASILLEKNNNACFYRIYYFEHGKLFREENYTDGISYVNHYVTANSYNGPYAKLVRRTFCNVDGTAVYDQMFEGNKEWYIFLDGRVYTTTELIAEFIKKLNLTEQDTVLLDRSAQFDFVQPLFRFGKEARIIAVMHSGHYFDKNEDPDNIYLNREYNYWFKYSNLIDTMVVSTEEQKEELIKRLYAYHCCIPDVRVIPAGGIEYLRYPDGKRKSCSLIAVSRIHPRKKIEWIIKSVINAYHKNPNISLDIYGGINDDSYFQDLQNIVKVNHAQSYIRFMGYMNVSEIYKNYEVFITASLWETLGLSMLEAIGSGTAVIGLDVKYGNRLFVHSEENGYLVDFDLNYVSQSDRELINNMAEKIIEIFADEERLQEFHENSYKIGQAFLNENNSKRWKELLG</sequence>
<dbReference type="OrthoDB" id="9787617at2"/>
<evidence type="ECO:0000313" key="5">
    <source>
        <dbReference type="Proteomes" id="UP000474104"/>
    </source>
</evidence>
<dbReference type="Gene3D" id="3.40.50.2000">
    <property type="entry name" value="Glycogen Phosphorylase B"/>
    <property type="match status" value="2"/>
</dbReference>
<name>A0A9X5H5B0_9FIRM</name>
<evidence type="ECO:0000256" key="1">
    <source>
        <dbReference type="ARBA" id="ARBA00022676"/>
    </source>
</evidence>
<dbReference type="EMBL" id="VIRB01000080">
    <property type="protein sequence ID" value="NDO69712.1"/>
    <property type="molecule type" value="Genomic_DNA"/>
</dbReference>
<keyword evidence="2" id="KW-0808">Transferase</keyword>
<dbReference type="SUPFAM" id="SSF53756">
    <property type="entry name" value="UDP-Glycosyltransferase/glycogen phosphorylase"/>
    <property type="match status" value="1"/>
</dbReference>
<accession>A0A9X5H5B0</accession>
<organism evidence="4 5">
    <name type="scientific">Schaedlerella arabinosiphila</name>
    <dbReference type="NCBI Taxonomy" id="2044587"/>
    <lineage>
        <taxon>Bacteria</taxon>
        <taxon>Bacillati</taxon>
        <taxon>Bacillota</taxon>
        <taxon>Clostridia</taxon>
        <taxon>Lachnospirales</taxon>
        <taxon>Lachnospiraceae</taxon>
        <taxon>Schaedlerella</taxon>
    </lineage>
</organism>
<evidence type="ECO:0000256" key="2">
    <source>
        <dbReference type="ARBA" id="ARBA00022679"/>
    </source>
</evidence>
<gene>
    <name evidence="4" type="ORF">FMM80_13885</name>
</gene>
<dbReference type="GO" id="GO:0016757">
    <property type="term" value="F:glycosyltransferase activity"/>
    <property type="evidence" value="ECO:0007669"/>
    <property type="project" value="UniProtKB-KW"/>
</dbReference>
<reference evidence="4 5" key="1">
    <citation type="submission" date="2019-07" db="EMBL/GenBank/DDBJ databases">
        <title>Draft genome sequences of 15 bacterial species constituting the stable defined intestinal microbiota of the GM15 gnotobiotic mouse model.</title>
        <authorList>
            <person name="Elie C."/>
            <person name="Mathieu A."/>
            <person name="Saliou A."/>
            <person name="Darnaud M."/>
            <person name="Leulier F."/>
            <person name="Tamellini A."/>
        </authorList>
    </citation>
    <scope>NUCLEOTIDE SEQUENCE [LARGE SCALE GENOMIC DNA]</scope>
    <source>
        <strain evidence="5">ASF 502</strain>
    </source>
</reference>
<keyword evidence="1" id="KW-0328">Glycosyltransferase</keyword>